<proteinExistence type="predicted"/>
<dbReference type="EMBL" id="JARKIF010000008">
    <property type="protein sequence ID" value="KAJ7632772.1"/>
    <property type="molecule type" value="Genomic_DNA"/>
</dbReference>
<feature type="region of interest" description="Disordered" evidence="1">
    <location>
        <begin position="53"/>
        <end position="81"/>
    </location>
</feature>
<reference evidence="2" key="1">
    <citation type="submission" date="2023-03" db="EMBL/GenBank/DDBJ databases">
        <title>Massive genome expansion in bonnet fungi (Mycena s.s.) driven by repeated elements and novel gene families across ecological guilds.</title>
        <authorList>
            <consortium name="Lawrence Berkeley National Laboratory"/>
            <person name="Harder C.B."/>
            <person name="Miyauchi S."/>
            <person name="Viragh M."/>
            <person name="Kuo A."/>
            <person name="Thoen E."/>
            <person name="Andreopoulos B."/>
            <person name="Lu D."/>
            <person name="Skrede I."/>
            <person name="Drula E."/>
            <person name="Henrissat B."/>
            <person name="Morin E."/>
            <person name="Kohler A."/>
            <person name="Barry K."/>
            <person name="LaButti K."/>
            <person name="Morin E."/>
            <person name="Salamov A."/>
            <person name="Lipzen A."/>
            <person name="Mereny Z."/>
            <person name="Hegedus B."/>
            <person name="Baldrian P."/>
            <person name="Stursova M."/>
            <person name="Weitz H."/>
            <person name="Taylor A."/>
            <person name="Grigoriev I.V."/>
            <person name="Nagy L.G."/>
            <person name="Martin F."/>
            <person name="Kauserud H."/>
        </authorList>
    </citation>
    <scope>NUCLEOTIDE SEQUENCE</scope>
    <source>
        <strain evidence="2">9284</strain>
    </source>
</reference>
<feature type="compositionally biased region" description="Polar residues" evidence="1">
    <location>
        <begin position="1"/>
        <end position="13"/>
    </location>
</feature>
<dbReference type="AlphaFoldDB" id="A0AAD7BX66"/>
<dbReference type="Proteomes" id="UP001221142">
    <property type="component" value="Unassembled WGS sequence"/>
</dbReference>
<evidence type="ECO:0000313" key="3">
    <source>
        <dbReference type="Proteomes" id="UP001221142"/>
    </source>
</evidence>
<organism evidence="2 3">
    <name type="scientific">Roridomyces roridus</name>
    <dbReference type="NCBI Taxonomy" id="1738132"/>
    <lineage>
        <taxon>Eukaryota</taxon>
        <taxon>Fungi</taxon>
        <taxon>Dikarya</taxon>
        <taxon>Basidiomycota</taxon>
        <taxon>Agaricomycotina</taxon>
        <taxon>Agaricomycetes</taxon>
        <taxon>Agaricomycetidae</taxon>
        <taxon>Agaricales</taxon>
        <taxon>Marasmiineae</taxon>
        <taxon>Mycenaceae</taxon>
        <taxon>Roridomyces</taxon>
    </lineage>
</organism>
<protein>
    <submittedName>
        <fullName evidence="2">Uncharacterized protein</fullName>
    </submittedName>
</protein>
<feature type="region of interest" description="Disordered" evidence="1">
    <location>
        <begin position="1"/>
        <end position="38"/>
    </location>
</feature>
<comment type="caution">
    <text evidence="2">The sequence shown here is derived from an EMBL/GenBank/DDBJ whole genome shotgun (WGS) entry which is preliminary data.</text>
</comment>
<sequence>MPSLRRSYSSPSVRSAPYSPGPAPRGSGHRRSTGSETTIRRVLADIEWWRVADGQHEVPEQEAEEQDDLDPGEEQDLPEQVPADAVAVGAFASEQQPEMPVNEMAALSIAPTTPTRHALESSTSSLESSPDVSTVQAELPFLDLGSLNASLQDTDVETAFVGTRARQAALLSVRSYSFDFASHERQYADFAISPLSSPPIFSN</sequence>
<evidence type="ECO:0000256" key="1">
    <source>
        <dbReference type="SAM" id="MobiDB-lite"/>
    </source>
</evidence>
<evidence type="ECO:0000313" key="2">
    <source>
        <dbReference type="EMBL" id="KAJ7632772.1"/>
    </source>
</evidence>
<gene>
    <name evidence="2" type="ORF">FB45DRAFT_514710</name>
</gene>
<keyword evidence="3" id="KW-1185">Reference proteome</keyword>
<name>A0AAD7BX66_9AGAR</name>
<accession>A0AAD7BX66</accession>
<feature type="compositionally biased region" description="Acidic residues" evidence="1">
    <location>
        <begin position="60"/>
        <end position="77"/>
    </location>
</feature>